<name>A0ABW0PKR6_9BURK</name>
<dbReference type="RefSeq" id="WP_379719400.1">
    <property type="nucleotide sequence ID" value="NZ_JBHSMS010000026.1"/>
</dbReference>
<feature type="compositionally biased region" description="Acidic residues" evidence="1">
    <location>
        <begin position="210"/>
        <end position="219"/>
    </location>
</feature>
<accession>A0ABW0PKR6</accession>
<proteinExistence type="predicted"/>
<reference evidence="3" key="1">
    <citation type="journal article" date="2019" name="Int. J. Syst. Evol. Microbiol.">
        <title>The Global Catalogue of Microorganisms (GCM) 10K type strain sequencing project: providing services to taxonomists for standard genome sequencing and annotation.</title>
        <authorList>
            <consortium name="The Broad Institute Genomics Platform"/>
            <consortium name="The Broad Institute Genome Sequencing Center for Infectious Disease"/>
            <person name="Wu L."/>
            <person name="Ma J."/>
        </authorList>
    </citation>
    <scope>NUCLEOTIDE SEQUENCE [LARGE SCALE GENOMIC DNA]</scope>
    <source>
        <strain evidence="3">CCUG 38813</strain>
    </source>
</reference>
<dbReference type="EMBL" id="JBHSMS010000026">
    <property type="protein sequence ID" value="MFC5511134.1"/>
    <property type="molecule type" value="Genomic_DNA"/>
</dbReference>
<sequence>MHELTEEEIDIVSRGAGAGPGVRPTRKGFVFPFSAEARARMEHDRREALRLYGLGNAWLAAALLAAAREAQAATPERAPGECTYDARLIWGIVPELARRLGVVKLTTNEIDWEVRELSNYELRVRAGHTLKNISYSTASGWHLLTRDIANGNAVVYALDRLCPGRMGDREDPIVRNLTELAACRGRPYAGVWTPAMNLSQLGDLQGEGEVVADEDEEEPLSPAPGG</sequence>
<organism evidence="2 3">
    <name type="scientific">Massilia jejuensis</name>
    <dbReference type="NCBI Taxonomy" id="648894"/>
    <lineage>
        <taxon>Bacteria</taxon>
        <taxon>Pseudomonadati</taxon>
        <taxon>Pseudomonadota</taxon>
        <taxon>Betaproteobacteria</taxon>
        <taxon>Burkholderiales</taxon>
        <taxon>Oxalobacteraceae</taxon>
        <taxon>Telluria group</taxon>
        <taxon>Massilia</taxon>
    </lineage>
</organism>
<evidence type="ECO:0000256" key="1">
    <source>
        <dbReference type="SAM" id="MobiDB-lite"/>
    </source>
</evidence>
<comment type="caution">
    <text evidence="2">The sequence shown here is derived from an EMBL/GenBank/DDBJ whole genome shotgun (WGS) entry which is preliminary data.</text>
</comment>
<keyword evidence="3" id="KW-1185">Reference proteome</keyword>
<feature type="region of interest" description="Disordered" evidence="1">
    <location>
        <begin position="205"/>
        <end position="226"/>
    </location>
</feature>
<evidence type="ECO:0000313" key="3">
    <source>
        <dbReference type="Proteomes" id="UP001596031"/>
    </source>
</evidence>
<dbReference type="Proteomes" id="UP001596031">
    <property type="component" value="Unassembled WGS sequence"/>
</dbReference>
<gene>
    <name evidence="2" type="ORF">ACFPOU_08335</name>
</gene>
<protein>
    <submittedName>
        <fullName evidence="2">Uncharacterized protein</fullName>
    </submittedName>
</protein>
<evidence type="ECO:0000313" key="2">
    <source>
        <dbReference type="EMBL" id="MFC5511134.1"/>
    </source>
</evidence>